<organism evidence="1 2">
    <name type="scientific">Fusobacterium nucleatum subsp. polymorphum</name>
    <name type="common">Fusobacterium polymorphum</name>
    <dbReference type="NCBI Taxonomy" id="76857"/>
    <lineage>
        <taxon>Bacteria</taxon>
        <taxon>Fusobacteriati</taxon>
        <taxon>Fusobacteriota</taxon>
        <taxon>Fusobacteriia</taxon>
        <taxon>Fusobacteriales</taxon>
        <taxon>Fusobacteriaceae</taxon>
        <taxon>Fusobacterium</taxon>
    </lineage>
</organism>
<dbReference type="AlphaFoldDB" id="A0A2C6BQU5"/>
<reference evidence="1 2" key="1">
    <citation type="submission" date="2017-06" db="EMBL/GenBank/DDBJ databases">
        <title>Draft genome sequence of Fusobacterium nucleatum subsp. polymorphum KCOM 1271 (=ChDC F305).</title>
        <authorList>
            <person name="Kook J.-K."/>
            <person name="Park S.-N."/>
            <person name="Lim Y.K."/>
            <person name="Roh H."/>
        </authorList>
    </citation>
    <scope>NUCLEOTIDE SEQUENCE [LARGE SCALE GENOMIC DNA]</scope>
    <source>
        <strain evidence="2">KCOM 1271 (ChDC F305)</strain>
    </source>
</reference>
<dbReference type="EMBL" id="NIRN01000001">
    <property type="protein sequence ID" value="PHI06593.1"/>
    <property type="molecule type" value="Genomic_DNA"/>
</dbReference>
<dbReference type="RefSeq" id="WP_098974314.1">
    <property type="nucleotide sequence ID" value="NZ_CP077115.1"/>
</dbReference>
<accession>A0A2C6BQU5</accession>
<name>A0A2C6BQU5_FUSNP</name>
<protein>
    <submittedName>
        <fullName evidence="1">Uncharacterized protein</fullName>
    </submittedName>
</protein>
<sequence length="383" mass="47489">MFYDNLIKKIRNLKKEYEKWKIKNILVLKDKRNIENFNFLFNLKKRYFYIKKDINENFEFETLVELDWIKESKNLFLIFLLLNRYKINFKEKNKYKIFIEELKTDVYFDIFTNKMYIKSNFEKVFSKKIKNINKNLFKLIFEPEYKINFNKFLNIYALHKEDYSEVHFFNEKFEKINDSNNFYFDNILLEHIFHFKQTKRFYIVISTIYNEFFIKIYNKSKELIAKTETIFENKILKIDKSKIIFNELFYDIKNNQFHQYNLLEYKFSNQSNVKKGFNLTKEKYLFSSDVEIKLGNFYNMEEINYKNLTIIKKISIEINKTENSIEYNLIFFKNKLYLIRNNNELFGDENRVVDIWKNVNKYENKLLKEHKKNVLFLIFNFKL</sequence>
<evidence type="ECO:0000313" key="2">
    <source>
        <dbReference type="Proteomes" id="UP000224182"/>
    </source>
</evidence>
<gene>
    <name evidence="1" type="ORF">CBG54_05880</name>
</gene>
<proteinExistence type="predicted"/>
<dbReference type="Proteomes" id="UP000224182">
    <property type="component" value="Unassembled WGS sequence"/>
</dbReference>
<comment type="caution">
    <text evidence="1">The sequence shown here is derived from an EMBL/GenBank/DDBJ whole genome shotgun (WGS) entry which is preliminary data.</text>
</comment>
<evidence type="ECO:0000313" key="1">
    <source>
        <dbReference type="EMBL" id="PHI06593.1"/>
    </source>
</evidence>